<keyword evidence="1" id="KW-0378">Hydrolase</keyword>
<name>A0A7Z8NQH5_9CELL</name>
<dbReference type="PANTHER" id="PTHR15394:SF3">
    <property type="entry name" value="SERINE HYDROLASE RBBP9"/>
    <property type="match status" value="1"/>
</dbReference>
<protein>
    <submittedName>
        <fullName evidence="1">Serine hydrolase family protein</fullName>
    </submittedName>
</protein>
<organism evidence="1 2">
    <name type="scientific">Cellulomonas hominis</name>
    <dbReference type="NCBI Taxonomy" id="156981"/>
    <lineage>
        <taxon>Bacteria</taxon>
        <taxon>Bacillati</taxon>
        <taxon>Actinomycetota</taxon>
        <taxon>Actinomycetes</taxon>
        <taxon>Micrococcales</taxon>
        <taxon>Cellulomonadaceae</taxon>
        <taxon>Cellulomonas</taxon>
    </lineage>
</organism>
<dbReference type="Pfam" id="PF06821">
    <property type="entry name" value="Ser_hydrolase"/>
    <property type="match status" value="1"/>
</dbReference>
<dbReference type="PANTHER" id="PTHR15394">
    <property type="entry name" value="SERINE HYDROLASE RBBP9"/>
    <property type="match status" value="1"/>
</dbReference>
<dbReference type="Proteomes" id="UP000308121">
    <property type="component" value="Unassembled WGS sequence"/>
</dbReference>
<accession>A0A7Z8NQH5</accession>
<proteinExistence type="predicted"/>
<dbReference type="Gene3D" id="3.40.50.1820">
    <property type="entry name" value="alpha/beta hydrolase"/>
    <property type="match status" value="1"/>
</dbReference>
<dbReference type="InterPro" id="IPR029058">
    <property type="entry name" value="AB_hydrolase_fold"/>
</dbReference>
<gene>
    <name evidence="1" type="ORF">FA014_07155</name>
</gene>
<dbReference type="EMBL" id="SZYE01000038">
    <property type="protein sequence ID" value="TKR24229.1"/>
    <property type="molecule type" value="Genomic_DNA"/>
</dbReference>
<comment type="caution">
    <text evidence="1">The sequence shown here is derived from an EMBL/GenBank/DDBJ whole genome shotgun (WGS) entry which is preliminary data.</text>
</comment>
<dbReference type="GO" id="GO:0016787">
    <property type="term" value="F:hydrolase activity"/>
    <property type="evidence" value="ECO:0007669"/>
    <property type="project" value="UniProtKB-KW"/>
</dbReference>
<reference evidence="1 2" key="1">
    <citation type="submission" date="2019-05" db="EMBL/GenBank/DDBJ databases">
        <title>Genome sequence of Cellulomonas hominis strain CS1.</title>
        <authorList>
            <person name="Belmont J."/>
            <person name="Maclea K.S."/>
        </authorList>
    </citation>
    <scope>NUCLEOTIDE SEQUENCE [LARGE SCALE GENOMIC DNA]</scope>
    <source>
        <strain evidence="1 2">CS1</strain>
    </source>
</reference>
<evidence type="ECO:0000313" key="2">
    <source>
        <dbReference type="Proteomes" id="UP000308121"/>
    </source>
</evidence>
<dbReference type="AlphaFoldDB" id="A0A7Z8NQH5"/>
<dbReference type="OrthoDB" id="9804993at2"/>
<evidence type="ECO:0000313" key="1">
    <source>
        <dbReference type="EMBL" id="TKR24229.1"/>
    </source>
</evidence>
<dbReference type="SUPFAM" id="SSF53474">
    <property type="entry name" value="alpha/beta-Hydrolases"/>
    <property type="match status" value="1"/>
</dbReference>
<sequence>MHHAVVHQTSPARVVVLHGYQASPDAHWFTWLADDLRPDGVDVTVPALPDPDAPVPAAWLAAARAAIGVPDERTVVVGHSLGCVTALHALSATPGEWRLGGLVLASGFDATPSVVPEVAAFTAAPPDHDRVAAATAARHVVGSDDDVVVEPALTRALAERLSATFDLVPGGGHLLARDGFTTLPVVRDRVRAALGLPPR</sequence>
<dbReference type="InterPro" id="IPR010662">
    <property type="entry name" value="RBBP9/YdeN"/>
</dbReference>